<keyword evidence="6" id="KW-0813">Transport</keyword>
<dbReference type="Proteomes" id="UP000619101">
    <property type="component" value="Unassembled WGS sequence"/>
</dbReference>
<dbReference type="RefSeq" id="WP_191699509.1">
    <property type="nucleotide sequence ID" value="NZ_JACSPZ010000003.1"/>
</dbReference>
<dbReference type="InterPro" id="IPR027022">
    <property type="entry name" value="ABC_permease_BceB-typ"/>
</dbReference>
<feature type="transmembrane region" description="Helical" evidence="6">
    <location>
        <begin position="52"/>
        <end position="74"/>
    </location>
</feature>
<dbReference type="PANTHER" id="PTHR46795">
    <property type="entry name" value="ABC TRANSPORTER PERMEASE-RELATED-RELATED"/>
    <property type="match status" value="1"/>
</dbReference>
<keyword evidence="5 6" id="KW-0472">Membrane</keyword>
<evidence type="ECO:0000256" key="5">
    <source>
        <dbReference type="ARBA" id="ARBA00023136"/>
    </source>
</evidence>
<keyword evidence="9" id="KW-1185">Reference proteome</keyword>
<evidence type="ECO:0000256" key="4">
    <source>
        <dbReference type="ARBA" id="ARBA00022989"/>
    </source>
</evidence>
<evidence type="ECO:0000256" key="2">
    <source>
        <dbReference type="ARBA" id="ARBA00022475"/>
    </source>
</evidence>
<keyword evidence="2 6" id="KW-1003">Cell membrane</keyword>
<dbReference type="PIRSF" id="PIRSF018968">
    <property type="entry name" value="ABC_permease_BceB"/>
    <property type="match status" value="1"/>
</dbReference>
<feature type="transmembrane region" description="Helical" evidence="6">
    <location>
        <begin position="520"/>
        <end position="544"/>
    </location>
</feature>
<name>A0ABR8XX50_9BACL</name>
<evidence type="ECO:0000313" key="9">
    <source>
        <dbReference type="Proteomes" id="UP000619101"/>
    </source>
</evidence>
<dbReference type="Pfam" id="PF02687">
    <property type="entry name" value="FtsX"/>
    <property type="match status" value="1"/>
</dbReference>
<evidence type="ECO:0000259" key="7">
    <source>
        <dbReference type="Pfam" id="PF02687"/>
    </source>
</evidence>
<dbReference type="PANTHER" id="PTHR46795:SF1">
    <property type="entry name" value="ABC TRANSPORTER PERMEASE PROTEIN"/>
    <property type="match status" value="1"/>
</dbReference>
<comment type="subcellular location">
    <subcellularLocation>
        <location evidence="1 6">Cell membrane</location>
        <topology evidence="1 6">Multi-pass membrane protein</topology>
    </subcellularLocation>
</comment>
<evidence type="ECO:0000256" key="6">
    <source>
        <dbReference type="PIRNR" id="PIRNR018968"/>
    </source>
</evidence>
<feature type="transmembrane region" description="Helical" evidence="6">
    <location>
        <begin position="103"/>
        <end position="126"/>
    </location>
</feature>
<evidence type="ECO:0000256" key="1">
    <source>
        <dbReference type="ARBA" id="ARBA00004651"/>
    </source>
</evidence>
<gene>
    <name evidence="8" type="ORF">H9635_07225</name>
</gene>
<feature type="transmembrane region" description="Helical" evidence="6">
    <location>
        <begin position="281"/>
        <end position="302"/>
    </location>
</feature>
<feature type="domain" description="ABC3 transporter permease C-terminal" evidence="7">
    <location>
        <begin position="62"/>
        <end position="172"/>
    </location>
</feature>
<proteinExistence type="inferred from homology"/>
<organism evidence="8 9">
    <name type="scientific">Solibacillus faecavium</name>
    <dbReference type="NCBI Taxonomy" id="2762221"/>
    <lineage>
        <taxon>Bacteria</taxon>
        <taxon>Bacillati</taxon>
        <taxon>Bacillota</taxon>
        <taxon>Bacilli</taxon>
        <taxon>Bacillales</taxon>
        <taxon>Caryophanaceae</taxon>
        <taxon>Solibacillus</taxon>
    </lineage>
</organism>
<accession>A0ABR8XX50</accession>
<feature type="transmembrane region" description="Helical" evidence="6">
    <location>
        <begin position="195"/>
        <end position="216"/>
    </location>
</feature>
<keyword evidence="3 6" id="KW-0812">Transmembrane</keyword>
<dbReference type="EMBL" id="JACSPZ010000003">
    <property type="protein sequence ID" value="MBD8036529.1"/>
    <property type="molecule type" value="Genomic_DNA"/>
</dbReference>
<keyword evidence="4 6" id="KW-1133">Transmembrane helix</keyword>
<feature type="transmembrane region" description="Helical" evidence="6">
    <location>
        <begin position="152"/>
        <end position="174"/>
    </location>
</feature>
<protein>
    <submittedName>
        <fullName evidence="8">ABC transporter permease</fullName>
    </submittedName>
</protein>
<feature type="transmembrane region" description="Helical" evidence="6">
    <location>
        <begin position="612"/>
        <end position="633"/>
    </location>
</feature>
<feature type="transmembrane region" description="Helical" evidence="6">
    <location>
        <begin position="578"/>
        <end position="600"/>
    </location>
</feature>
<sequence length="644" mass="74428">MTFLQFAYRNVFRNFRNYAAFFMASFFSVFVFFIYSMLMFHPEIESGFLGEVSIAGMVIAEIILVLFSWFFIFYSMRAFLEARSKEFAILLQLGMDRNQLGKLIIIETMTIGIFSCISGIVFGYAFSKFFFMIVREILNLTALPLYLSWEPFVLTLFVYLSAFIVISTISIMFTPDIKIRNLIRGPKFVDVVTNYSKRNAILGIVLILCGYSLALITTKSSIFTYTLLIPIFVTFGTYYFFTDTTLFIIDRLKNRKLFYWKRARMLAIAEQVHILRVNSRMFFIVTLVSTLAFLTVGVLSAMSSYTSQYDKLNPIGLIYKGVTDNPYETEHILSIIDELEDSGISYHMTRFTVVRQTSTYTSNPVEVFRETDINHLLFSYKYPLVSLTSGEAMFIPYSEDSIETLEETVVETVLKENDIHLTIDSVYPKVFFPSAIISSNAIIISDEDFTSLVNDFEMTPFVEPGYHLFTFDIPNWTETDQIGLGIQQMVARDYILNSDYTLPFYFENAGLNYSYILATYSLLTLIGILVVAVFLLASGSFVYFKIYANLDREKKQFDMLKKIGLSDKELKRLITRNLVIQFFLPWGLAFIHSAFAFYVVQTVLNDVMNLSIVKEVVFSFTLFGVIQVVYFYLIRWRYLSHVRG</sequence>
<feature type="transmembrane region" description="Helical" evidence="6">
    <location>
        <begin position="222"/>
        <end position="241"/>
    </location>
</feature>
<evidence type="ECO:0000313" key="8">
    <source>
        <dbReference type="EMBL" id="MBD8036529.1"/>
    </source>
</evidence>
<evidence type="ECO:0000256" key="3">
    <source>
        <dbReference type="ARBA" id="ARBA00022692"/>
    </source>
</evidence>
<feature type="transmembrane region" description="Helical" evidence="6">
    <location>
        <begin position="20"/>
        <end position="40"/>
    </location>
</feature>
<comment type="caution">
    <text evidence="8">The sequence shown here is derived from an EMBL/GenBank/DDBJ whole genome shotgun (WGS) entry which is preliminary data.</text>
</comment>
<dbReference type="InterPro" id="IPR003838">
    <property type="entry name" value="ABC3_permease_C"/>
</dbReference>
<comment type="similarity">
    <text evidence="6">Belongs to the ABC-4 integral membrane protein family.</text>
</comment>
<reference evidence="8 9" key="1">
    <citation type="submission" date="2020-08" db="EMBL/GenBank/DDBJ databases">
        <title>A Genomic Blueprint of the Chicken Gut Microbiome.</title>
        <authorList>
            <person name="Gilroy R."/>
            <person name="Ravi A."/>
            <person name="Getino M."/>
            <person name="Pursley I."/>
            <person name="Horton D.L."/>
            <person name="Alikhan N.-F."/>
            <person name="Baker D."/>
            <person name="Gharbi K."/>
            <person name="Hall N."/>
            <person name="Watson M."/>
            <person name="Adriaenssens E.M."/>
            <person name="Foster-Nyarko E."/>
            <person name="Jarju S."/>
            <person name="Secka A."/>
            <person name="Antonio M."/>
            <person name="Oren A."/>
            <person name="Chaudhuri R."/>
            <person name="La Ragione R.M."/>
            <person name="Hildebrand F."/>
            <person name="Pallen M.J."/>
        </authorList>
    </citation>
    <scope>NUCLEOTIDE SEQUENCE [LARGE SCALE GENOMIC DNA]</scope>
    <source>
        <strain evidence="8 9">A46</strain>
    </source>
</reference>
<dbReference type="InterPro" id="IPR052536">
    <property type="entry name" value="ABC-4_Integral_Memb_Prot"/>
</dbReference>